<evidence type="ECO:0000256" key="3">
    <source>
        <dbReference type="ARBA" id="ARBA00022691"/>
    </source>
</evidence>
<proteinExistence type="inferred from homology"/>
<comment type="catalytic activity">
    <reaction evidence="6">
        <text>a uridine in tRNA + S-adenosyl-L-methionine = a 3-[(3S)-3-amino-3-carboxypropyl]uridine in tRNA + S-methyl-5'-thioadenosine + H(+)</text>
        <dbReference type="Rhea" id="RHEA:62432"/>
        <dbReference type="Rhea" id="RHEA-COMP:13339"/>
        <dbReference type="Rhea" id="RHEA-COMP:16092"/>
        <dbReference type="ChEBI" id="CHEBI:15378"/>
        <dbReference type="ChEBI" id="CHEBI:17509"/>
        <dbReference type="ChEBI" id="CHEBI:59789"/>
        <dbReference type="ChEBI" id="CHEBI:65315"/>
        <dbReference type="ChEBI" id="CHEBI:82930"/>
        <dbReference type="EC" id="2.5.1.25"/>
    </reaction>
</comment>
<name>A0A813TNE2_9BILA</name>
<gene>
    <name evidence="8" type="ORF">GPM918_LOCUS4302</name>
    <name evidence="9" type="ORF">SRO942_LOCUS4303</name>
</gene>
<feature type="domain" description="DTW" evidence="7">
    <location>
        <begin position="28"/>
        <end position="226"/>
    </location>
</feature>
<evidence type="ECO:0000313" key="8">
    <source>
        <dbReference type="EMBL" id="CAF0816254.1"/>
    </source>
</evidence>
<evidence type="ECO:0000313" key="10">
    <source>
        <dbReference type="Proteomes" id="UP000663829"/>
    </source>
</evidence>
<dbReference type="EC" id="2.5.1.25" evidence="1"/>
<evidence type="ECO:0000256" key="5">
    <source>
        <dbReference type="ARBA" id="ARBA00034489"/>
    </source>
</evidence>
<comment type="similarity">
    <text evidence="5">Belongs to the TDD superfamily. DTWD2 family.</text>
</comment>
<dbReference type="EMBL" id="CAJOBC010000573">
    <property type="protein sequence ID" value="CAF3602351.1"/>
    <property type="molecule type" value="Genomic_DNA"/>
</dbReference>
<comment type="caution">
    <text evidence="8">The sequence shown here is derived from an EMBL/GenBank/DDBJ whole genome shotgun (WGS) entry which is preliminary data.</text>
</comment>
<keyword evidence="4" id="KW-0819">tRNA processing</keyword>
<dbReference type="OrthoDB" id="408541at2759"/>
<organism evidence="8 10">
    <name type="scientific">Didymodactylos carnosus</name>
    <dbReference type="NCBI Taxonomy" id="1234261"/>
    <lineage>
        <taxon>Eukaryota</taxon>
        <taxon>Metazoa</taxon>
        <taxon>Spiralia</taxon>
        <taxon>Gnathifera</taxon>
        <taxon>Rotifera</taxon>
        <taxon>Eurotatoria</taxon>
        <taxon>Bdelloidea</taxon>
        <taxon>Philodinida</taxon>
        <taxon>Philodinidae</taxon>
        <taxon>Didymodactylos</taxon>
    </lineage>
</organism>
<dbReference type="Pfam" id="PF03942">
    <property type="entry name" value="DTW"/>
    <property type="match status" value="1"/>
</dbReference>
<dbReference type="GO" id="GO:0008033">
    <property type="term" value="P:tRNA processing"/>
    <property type="evidence" value="ECO:0007669"/>
    <property type="project" value="UniProtKB-KW"/>
</dbReference>
<reference evidence="8" key="1">
    <citation type="submission" date="2021-02" db="EMBL/GenBank/DDBJ databases">
        <authorList>
            <person name="Nowell W R."/>
        </authorList>
    </citation>
    <scope>NUCLEOTIDE SEQUENCE</scope>
</reference>
<accession>A0A813TNE2</accession>
<dbReference type="PANTHER" id="PTHR21392:SF0">
    <property type="entry name" value="TRNA-URIDINE AMINOCARBOXYPROPYLTRANSFERASE 2"/>
    <property type="match status" value="1"/>
</dbReference>
<evidence type="ECO:0000256" key="1">
    <source>
        <dbReference type="ARBA" id="ARBA00012386"/>
    </source>
</evidence>
<keyword evidence="3" id="KW-0949">S-adenosyl-L-methionine</keyword>
<protein>
    <recommendedName>
        <fullName evidence="1">tRNA-uridine aminocarboxypropyltransferase</fullName>
        <ecNumber evidence="1">2.5.1.25</ecNumber>
    </recommendedName>
</protein>
<evidence type="ECO:0000256" key="4">
    <source>
        <dbReference type="ARBA" id="ARBA00022694"/>
    </source>
</evidence>
<dbReference type="GO" id="GO:0016432">
    <property type="term" value="F:tRNA-uridine aminocarboxypropyltransferase activity"/>
    <property type="evidence" value="ECO:0007669"/>
    <property type="project" value="UniProtKB-EC"/>
</dbReference>
<dbReference type="Proteomes" id="UP000663829">
    <property type="component" value="Unassembled WGS sequence"/>
</dbReference>
<dbReference type="SMART" id="SM01144">
    <property type="entry name" value="DTW"/>
    <property type="match status" value="1"/>
</dbReference>
<dbReference type="AlphaFoldDB" id="A0A813TNE2"/>
<evidence type="ECO:0000313" key="9">
    <source>
        <dbReference type="EMBL" id="CAF3602351.1"/>
    </source>
</evidence>
<dbReference type="InterPro" id="IPR005636">
    <property type="entry name" value="DTW"/>
</dbReference>
<evidence type="ECO:0000259" key="7">
    <source>
        <dbReference type="SMART" id="SM01144"/>
    </source>
</evidence>
<keyword evidence="10" id="KW-1185">Reference proteome</keyword>
<dbReference type="InterPro" id="IPR039262">
    <property type="entry name" value="DTWD2/TAPT"/>
</dbReference>
<evidence type="ECO:0000256" key="6">
    <source>
        <dbReference type="ARBA" id="ARBA00048718"/>
    </source>
</evidence>
<dbReference type="PANTHER" id="PTHR21392">
    <property type="entry name" value="TRNA-URIDINE AMINOCARBOXYPROPYLTRANSFERASE 2"/>
    <property type="match status" value="1"/>
</dbReference>
<sequence>MEDDDLFFQTTFNDILISPNDQLFENIKRPTCQHCERPVQTCLCSHLPDTPLKLKQTTVYVLQHINEIKRPLGTVQLLTKCLDKESLNVIRSKNFSSTKYPCMKQVYNNPYTLLLFPNQNSSPLDELLKEDFYKNKHITLVAIDGTWNEATGIFNRHNELINLKTCYLKIDKGSEFVIRTQPTEKTMSTIESIAHSLKYTEQNDDIYDIIVRPLKRMVSMQLDMGACYHHDKLTLINNNEFKKKCGKKQYRRLLALQH</sequence>
<dbReference type="EMBL" id="CAJNOQ010000573">
    <property type="protein sequence ID" value="CAF0816254.1"/>
    <property type="molecule type" value="Genomic_DNA"/>
</dbReference>
<evidence type="ECO:0000256" key="2">
    <source>
        <dbReference type="ARBA" id="ARBA00022679"/>
    </source>
</evidence>
<keyword evidence="2" id="KW-0808">Transferase</keyword>
<dbReference type="Proteomes" id="UP000681722">
    <property type="component" value="Unassembled WGS sequence"/>
</dbReference>